<dbReference type="PROSITE" id="PS00676">
    <property type="entry name" value="SIGMA54_INTERACT_2"/>
    <property type="match status" value="1"/>
</dbReference>
<dbReference type="InterPro" id="IPR025662">
    <property type="entry name" value="Sigma_54_int_dom_ATP-bd_1"/>
</dbReference>
<dbReference type="Gene3D" id="3.40.50.300">
    <property type="entry name" value="P-loop containing nucleotide triphosphate hydrolases"/>
    <property type="match status" value="1"/>
</dbReference>
<keyword evidence="3" id="KW-0805">Transcription regulation</keyword>
<dbReference type="Pfam" id="PF25601">
    <property type="entry name" value="AAA_lid_14"/>
    <property type="match status" value="1"/>
</dbReference>
<dbReference type="PROSITE" id="PS00675">
    <property type="entry name" value="SIGMA54_INTERACT_1"/>
    <property type="match status" value="1"/>
</dbReference>
<evidence type="ECO:0000256" key="3">
    <source>
        <dbReference type="ARBA" id="ARBA00023015"/>
    </source>
</evidence>
<name>A0A158GJ84_9BURK</name>
<dbReference type="PROSITE" id="PS50045">
    <property type="entry name" value="SIGMA54_INTERACT_4"/>
    <property type="match status" value="1"/>
</dbReference>
<keyword evidence="5" id="KW-0804">Transcription</keyword>
<proteinExistence type="predicted"/>
<keyword evidence="4" id="KW-0238">DNA-binding</keyword>
<dbReference type="PANTHER" id="PTHR32071:SF57">
    <property type="entry name" value="C4-DICARBOXYLATE TRANSPORT TRANSCRIPTIONAL REGULATORY PROTEIN DCTD"/>
    <property type="match status" value="1"/>
</dbReference>
<dbReference type="SUPFAM" id="SSF52540">
    <property type="entry name" value="P-loop containing nucleoside triphosphate hydrolases"/>
    <property type="match status" value="1"/>
</dbReference>
<dbReference type="SUPFAM" id="SSF111126">
    <property type="entry name" value="Ligand-binding domain in the NO signalling and Golgi transport"/>
    <property type="match status" value="1"/>
</dbReference>
<evidence type="ECO:0000256" key="1">
    <source>
        <dbReference type="ARBA" id="ARBA00022741"/>
    </source>
</evidence>
<dbReference type="Gene3D" id="3.30.1380.20">
    <property type="entry name" value="Trafficking protein particle complex subunit 3"/>
    <property type="match status" value="1"/>
</dbReference>
<dbReference type="Pfam" id="PF02954">
    <property type="entry name" value="HTH_8"/>
    <property type="match status" value="1"/>
</dbReference>
<keyword evidence="1" id="KW-0547">Nucleotide-binding</keyword>
<sequence length="607" mass="66402">MEHNNEKTGGTVERGIPLFVPDVVADLHFPNIRDLAERLRFNPMDGRIWLDDRRMVLIHTEAFGSLRQELIEALGTEAARGLLTRMGYISGSRDAALARKIRGDDSAFDAFAVGPQLHALEGIVLVEPVKVEIDSTTGHYYGEFLWKDSSEDEAHVAIYGIGADPACWMQTGYACGYTSAFMGRRILYREIECRALGNAACRIVGKPAEEWEDADSDLKYLAPQSKGSRRVAATSTYEVAPAGKLDETPLSGHADDKLLQEGPIGSSAAYNAVLHKIFRVAATKATVLLTGESGVGKSMFAREVHRRSSRATKPFVEINCAAIPESLMESELFGAEKGAFTGAFASRAGKFESANEGTIFLDEISSLSLTAQAKLLKVLQIGELEHLGSSTTIQVDVRVIAATNDNLKSAIKNGLFREDLFYRLNVFPILIPSLRARKDDIPLLIEHFIKKFSQRHCRHLRGISSRALHLMLDYAWPGNIRELENVLERGVILADEFGTLEVSHLLSSDDALESKGAFGLSDLGSLVPDSISTDVQVDRRTKPNEPSYGLDDWAAQAVKMNKATLGEVDDALVRAALSAAKGNISEAARLLGLTRAQLDYRVKKSNG</sequence>
<dbReference type="InterPro" id="IPR025943">
    <property type="entry name" value="Sigma_54_int_dom_ATP-bd_2"/>
</dbReference>
<evidence type="ECO:0000313" key="8">
    <source>
        <dbReference type="Proteomes" id="UP000054683"/>
    </source>
</evidence>
<dbReference type="InterPro" id="IPR058031">
    <property type="entry name" value="AAA_lid_NorR"/>
</dbReference>
<dbReference type="PANTHER" id="PTHR32071">
    <property type="entry name" value="TRANSCRIPTIONAL REGULATORY PROTEIN"/>
    <property type="match status" value="1"/>
</dbReference>
<dbReference type="InterPro" id="IPR004096">
    <property type="entry name" value="V4R"/>
</dbReference>
<dbReference type="Pfam" id="PF02830">
    <property type="entry name" value="V4R"/>
    <property type="match status" value="1"/>
</dbReference>
<protein>
    <submittedName>
        <fullName evidence="7">Sigma-54 dependent transcription regulator</fullName>
    </submittedName>
</protein>
<dbReference type="FunFam" id="3.40.50.300:FF:000006">
    <property type="entry name" value="DNA-binding transcriptional regulator NtrC"/>
    <property type="match status" value="1"/>
</dbReference>
<dbReference type="SUPFAM" id="SSF46689">
    <property type="entry name" value="Homeodomain-like"/>
    <property type="match status" value="1"/>
</dbReference>
<dbReference type="GO" id="GO:0005524">
    <property type="term" value="F:ATP binding"/>
    <property type="evidence" value="ECO:0007669"/>
    <property type="project" value="UniProtKB-KW"/>
</dbReference>
<reference evidence="7 8" key="1">
    <citation type="submission" date="2016-01" db="EMBL/GenBank/DDBJ databases">
        <authorList>
            <person name="Oliw E.H."/>
        </authorList>
    </citation>
    <scope>NUCLEOTIDE SEQUENCE [LARGE SCALE GENOMIC DNA]</scope>
    <source>
        <strain evidence="7">LMG 27134</strain>
    </source>
</reference>
<dbReference type="Gene3D" id="1.10.10.60">
    <property type="entry name" value="Homeodomain-like"/>
    <property type="match status" value="1"/>
</dbReference>
<evidence type="ECO:0000256" key="2">
    <source>
        <dbReference type="ARBA" id="ARBA00022840"/>
    </source>
</evidence>
<dbReference type="Pfam" id="PF06505">
    <property type="entry name" value="XylR_N"/>
    <property type="match status" value="1"/>
</dbReference>
<organism evidence="7 8">
    <name type="scientific">Caballeronia udeis</name>
    <dbReference type="NCBI Taxonomy" id="1232866"/>
    <lineage>
        <taxon>Bacteria</taxon>
        <taxon>Pseudomonadati</taxon>
        <taxon>Pseudomonadota</taxon>
        <taxon>Betaproteobacteria</taxon>
        <taxon>Burkholderiales</taxon>
        <taxon>Burkholderiaceae</taxon>
        <taxon>Caballeronia</taxon>
    </lineage>
</organism>
<dbReference type="SMART" id="SM00382">
    <property type="entry name" value="AAA"/>
    <property type="match status" value="1"/>
</dbReference>
<dbReference type="AlphaFoldDB" id="A0A158GJ84"/>
<dbReference type="Gene3D" id="1.10.8.60">
    <property type="match status" value="1"/>
</dbReference>
<dbReference type="SMART" id="SM00989">
    <property type="entry name" value="V4R"/>
    <property type="match status" value="1"/>
</dbReference>
<accession>A0A158GJ84</accession>
<dbReference type="InterPro" id="IPR002197">
    <property type="entry name" value="HTH_Fis"/>
</dbReference>
<dbReference type="OrthoDB" id="9761705at2"/>
<dbReference type="InterPro" id="IPR025944">
    <property type="entry name" value="Sigma_54_int_dom_CS"/>
</dbReference>
<evidence type="ECO:0000313" key="7">
    <source>
        <dbReference type="EMBL" id="SAL32136.1"/>
    </source>
</evidence>
<keyword evidence="2" id="KW-0067">ATP-binding</keyword>
<dbReference type="InterPro" id="IPR002078">
    <property type="entry name" value="Sigma_54_int"/>
</dbReference>
<dbReference type="PRINTS" id="PR01590">
    <property type="entry name" value="HTHFIS"/>
</dbReference>
<dbReference type="InterPro" id="IPR027417">
    <property type="entry name" value="P-loop_NTPase"/>
</dbReference>
<evidence type="ECO:0000259" key="6">
    <source>
        <dbReference type="PROSITE" id="PS50045"/>
    </source>
</evidence>
<evidence type="ECO:0000256" key="5">
    <source>
        <dbReference type="ARBA" id="ARBA00023163"/>
    </source>
</evidence>
<dbReference type="InterPro" id="IPR024096">
    <property type="entry name" value="NO_sig/Golgi_transp_ligand-bd"/>
</dbReference>
<dbReference type="PROSITE" id="PS00688">
    <property type="entry name" value="SIGMA54_INTERACT_3"/>
    <property type="match status" value="1"/>
</dbReference>
<dbReference type="Proteomes" id="UP000054683">
    <property type="component" value="Unassembled WGS sequence"/>
</dbReference>
<dbReference type="GO" id="GO:0006355">
    <property type="term" value="P:regulation of DNA-templated transcription"/>
    <property type="evidence" value="ECO:0007669"/>
    <property type="project" value="InterPro"/>
</dbReference>
<gene>
    <name evidence="7" type="ORF">AWB69_02767</name>
</gene>
<dbReference type="RefSeq" id="WP_075643908.1">
    <property type="nucleotide sequence ID" value="NZ_FCOK02000015.1"/>
</dbReference>
<dbReference type="GO" id="GO:0043565">
    <property type="term" value="F:sequence-specific DNA binding"/>
    <property type="evidence" value="ECO:0007669"/>
    <property type="project" value="InterPro"/>
</dbReference>
<dbReference type="CDD" id="cd00009">
    <property type="entry name" value="AAA"/>
    <property type="match status" value="1"/>
</dbReference>
<evidence type="ECO:0000256" key="4">
    <source>
        <dbReference type="ARBA" id="ARBA00023125"/>
    </source>
</evidence>
<dbReference type="InterPro" id="IPR009057">
    <property type="entry name" value="Homeodomain-like_sf"/>
</dbReference>
<feature type="domain" description="Sigma-54 factor interaction" evidence="6">
    <location>
        <begin position="263"/>
        <end position="492"/>
    </location>
</feature>
<dbReference type="EMBL" id="FCOK02000015">
    <property type="protein sequence ID" value="SAL32136.1"/>
    <property type="molecule type" value="Genomic_DNA"/>
</dbReference>
<dbReference type="InterPro" id="IPR003593">
    <property type="entry name" value="AAA+_ATPase"/>
</dbReference>
<dbReference type="Pfam" id="PF00158">
    <property type="entry name" value="Sigma54_activat"/>
    <property type="match status" value="1"/>
</dbReference>
<dbReference type="InterPro" id="IPR010523">
    <property type="entry name" value="XylR_N"/>
</dbReference>